<reference evidence="1 2" key="1">
    <citation type="submission" date="2024-03" db="EMBL/GenBank/DDBJ databases">
        <title>Actinomycetospora sp. OC33-EN06, a novel actinomycete isolated from wild orchid (Aerides multiflora).</title>
        <authorList>
            <person name="Suriyachadkun C."/>
        </authorList>
    </citation>
    <scope>NUCLEOTIDE SEQUENCE [LARGE SCALE GENOMIC DNA]</scope>
    <source>
        <strain evidence="1 2">OC33-EN06</strain>
    </source>
</reference>
<dbReference type="SUPFAM" id="SSF55874">
    <property type="entry name" value="ATPase domain of HSP90 chaperone/DNA topoisomerase II/histidine kinase"/>
    <property type="match status" value="1"/>
</dbReference>
<dbReference type="InterPro" id="IPR036890">
    <property type="entry name" value="HATPase_C_sf"/>
</dbReference>
<keyword evidence="2" id="KW-1185">Reference proteome</keyword>
<dbReference type="NCBIfam" id="NF047352">
    <property type="entry name" value="P_loop_sacsin"/>
    <property type="match status" value="1"/>
</dbReference>
<proteinExistence type="predicted"/>
<comment type="caution">
    <text evidence="1">The sequence shown here is derived from an EMBL/GenBank/DDBJ whole genome shotgun (WGS) entry which is preliminary data.</text>
</comment>
<dbReference type="EMBL" id="JBBEGL010000001">
    <property type="protein sequence ID" value="MEJ2884863.1"/>
    <property type="molecule type" value="Genomic_DNA"/>
</dbReference>
<dbReference type="Proteomes" id="UP001370100">
    <property type="component" value="Unassembled WGS sequence"/>
</dbReference>
<evidence type="ECO:0000313" key="2">
    <source>
        <dbReference type="Proteomes" id="UP001370100"/>
    </source>
</evidence>
<sequence length="1017" mass="104850">MTPDPPPDPFGTSALRRAVLDAWTASPARFREDANAEEDLLRGGYRDRWFVELAQNAADAAARAGTTTVLRVRVVDGAVHVANSGVALDADGVAALASLRASAKSGDGGVGRFGVGFAAVTAISDAPRVVTRSGAGVAFDRTRTARAVREQDVGGTGALTDELARRDGAVPALRLVWPTDAGEPAPPDGADTEVRLPLLAGLDPDDLLAAAAAEVPDLLLALPPLRAVDLPDGVVTRTEDGDLVRIGARAWHVLRAEGTLPAELLAGLAVEERARTGWRATWAAPVDGPPGTDVLHAPTPTDERTSLPARLLATVPLDPDRRHVRAGAVTGHVLTAAAARYPDLVRARPAEERPALVPLPALPASAVDATLRNAVLEALRTTAWLPAVGQRDGRGDDLVPTGAQVLDLDGPPDVLAALGEQLADVLPGLVDTRLARPRHAPALAAVGVTRVGPAALVDALAGLDRPAAWWRGLLARLAVLVAPTAREELAALPVPLADGRLVLGARGVLLAGGDAEIAARLAAADVPGLRVAAPALDDDPAARDLLVALGARRIDGPALLADPALREAVDRSVDEAEAGGGPEALEALDALAALVLALVAAGGAVDRDLGAVALRDADGGHRRADELVLPDGELRGLVDPDGPLGVLDPAVAAAHPRHVLTAVGVLDGFAVLRDDAPAGPDHDLDDEETWWAEEVDPVAERPDGPDGDAPGPLVAVRDLELVADDRWDAAWPVLAGDREVREALGGARPVEALDPDAGDGPRPYTAWWLGRHGRLAGRPPTTWRLPGASAVAGLYDPVPDDVAARLDPAFLAAIGVRTRARVSSTDDATDLLARLAEPARAVPPARAAAAHAALADAVAAGRVSVADVEPPDRVRTADGAVRDADPSRGVPPAVLDRAQLAGVLPPAVLVLPGGGDPALLADLLDLARASERVRVTVREGGRAVPWEELPTVVAWASTLGRPLPDGALVLHDRLRVLVVDDERGGAPVEYTPSAWVDDDGVVHADDPIRGLLAALAG</sequence>
<keyword evidence="1" id="KW-0547">Nucleotide-binding</keyword>
<accession>A0ABU8MXZ9</accession>
<dbReference type="GO" id="GO:0005524">
    <property type="term" value="F:ATP binding"/>
    <property type="evidence" value="ECO:0007669"/>
    <property type="project" value="UniProtKB-KW"/>
</dbReference>
<evidence type="ECO:0000313" key="1">
    <source>
        <dbReference type="EMBL" id="MEJ2884863.1"/>
    </source>
</evidence>
<keyword evidence="1" id="KW-0067">ATP-binding</keyword>
<protein>
    <submittedName>
        <fullName evidence="1">ATP-binding protein</fullName>
    </submittedName>
</protein>
<name>A0ABU8MXZ9_9PSEU</name>
<gene>
    <name evidence="1" type="ORF">WCD41_00260</name>
</gene>
<dbReference type="RefSeq" id="WP_337711365.1">
    <property type="nucleotide sequence ID" value="NZ_JBBEGL010000001.1"/>
</dbReference>
<organism evidence="1 2">
    <name type="scientific">Actinomycetospora aeridis</name>
    <dbReference type="NCBI Taxonomy" id="3129231"/>
    <lineage>
        <taxon>Bacteria</taxon>
        <taxon>Bacillati</taxon>
        <taxon>Actinomycetota</taxon>
        <taxon>Actinomycetes</taxon>
        <taxon>Pseudonocardiales</taxon>
        <taxon>Pseudonocardiaceae</taxon>
        <taxon>Actinomycetospora</taxon>
    </lineage>
</organism>